<comment type="function">
    <text evidence="10">Catalyzes the transfer of an acyl group from acyl-phosphate (acyl-PO(4)) to glycerol-3-phosphate (G3P) to form lysophosphatidic acid (LPA). This enzyme utilizes acyl-phosphate as fatty acyl donor, but not acyl-CoA or acyl-ACP.</text>
</comment>
<dbReference type="SMART" id="SM01207">
    <property type="entry name" value="G3P_acyltransf"/>
    <property type="match status" value="1"/>
</dbReference>
<keyword evidence="3 10" id="KW-0808">Transferase</keyword>
<comment type="subunit">
    <text evidence="10">Probably interacts with PlsX.</text>
</comment>
<keyword evidence="5 10" id="KW-1133">Transmembrane helix</keyword>
<gene>
    <name evidence="10" type="primary">plsY</name>
    <name evidence="11" type="ORF">SAMN05444406_10483</name>
</gene>
<dbReference type="NCBIfam" id="TIGR00023">
    <property type="entry name" value="glycerol-3-phosphate 1-O-acyltransferase PlsY"/>
    <property type="match status" value="1"/>
</dbReference>
<dbReference type="Proteomes" id="UP000198577">
    <property type="component" value="Unassembled WGS sequence"/>
</dbReference>
<dbReference type="InterPro" id="IPR003811">
    <property type="entry name" value="G3P_acylTferase_PlsY"/>
</dbReference>
<dbReference type="OrthoDB" id="9777124at2"/>
<keyword evidence="9 10" id="KW-1208">Phospholipid metabolism</keyword>
<accession>A0A1I5TDY1</accession>
<comment type="subcellular location">
    <subcellularLocation>
        <location evidence="10">Cell membrane</location>
        <topology evidence="10">Multi-pass membrane protein</topology>
    </subcellularLocation>
</comment>
<dbReference type="STRING" id="937334.SAMN05444406_10483"/>
<dbReference type="RefSeq" id="WP_025747184.1">
    <property type="nucleotide sequence ID" value="NZ_FOXR01000004.1"/>
</dbReference>
<protein>
    <recommendedName>
        <fullName evidence="10">Glycerol-3-phosphate acyltransferase</fullName>
    </recommendedName>
    <alternativeName>
        <fullName evidence="10">Acyl-PO4 G3P acyltransferase</fullName>
    </alternativeName>
    <alternativeName>
        <fullName evidence="10">Acyl-phosphate--glycerol-3-phosphate acyltransferase</fullName>
    </alternativeName>
    <alternativeName>
        <fullName evidence="10">G3P acyltransferase</fullName>
        <shortName evidence="10">GPAT</shortName>
        <ecNumber evidence="10">2.3.1.275</ecNumber>
    </alternativeName>
    <alternativeName>
        <fullName evidence="10">Lysophosphatidic acid synthase</fullName>
        <shortName evidence="10">LPA synthase</shortName>
    </alternativeName>
</protein>
<keyword evidence="12" id="KW-1185">Reference proteome</keyword>
<dbReference type="GO" id="GO:0043772">
    <property type="term" value="F:acyl-phosphate glycerol-3-phosphate acyltransferase activity"/>
    <property type="evidence" value="ECO:0007669"/>
    <property type="project" value="UniProtKB-UniRule"/>
</dbReference>
<feature type="transmembrane region" description="Helical" evidence="10">
    <location>
        <begin position="146"/>
        <end position="174"/>
    </location>
</feature>
<evidence type="ECO:0000256" key="5">
    <source>
        <dbReference type="ARBA" id="ARBA00022989"/>
    </source>
</evidence>
<evidence type="ECO:0000256" key="8">
    <source>
        <dbReference type="ARBA" id="ARBA00023209"/>
    </source>
</evidence>
<dbReference type="EMBL" id="FOXR01000004">
    <property type="protein sequence ID" value="SFP81249.1"/>
    <property type="molecule type" value="Genomic_DNA"/>
</dbReference>
<evidence type="ECO:0000256" key="6">
    <source>
        <dbReference type="ARBA" id="ARBA00023098"/>
    </source>
</evidence>
<keyword evidence="1 10" id="KW-1003">Cell membrane</keyword>
<reference evidence="11 12" key="1">
    <citation type="submission" date="2016-10" db="EMBL/GenBank/DDBJ databases">
        <authorList>
            <person name="de Groot N.N."/>
        </authorList>
    </citation>
    <scope>NUCLEOTIDE SEQUENCE [LARGE SCALE GENOMIC DNA]</scope>
    <source>
        <strain evidence="11 12">DSM 20678</strain>
    </source>
</reference>
<dbReference type="UniPathway" id="UPA00085"/>
<comment type="pathway">
    <text evidence="10">Lipid metabolism; phospholipid metabolism.</text>
</comment>
<feature type="transmembrane region" description="Helical" evidence="10">
    <location>
        <begin position="79"/>
        <end position="99"/>
    </location>
</feature>
<evidence type="ECO:0000256" key="3">
    <source>
        <dbReference type="ARBA" id="ARBA00022679"/>
    </source>
</evidence>
<evidence type="ECO:0000313" key="12">
    <source>
        <dbReference type="Proteomes" id="UP000198577"/>
    </source>
</evidence>
<keyword evidence="8 10" id="KW-0594">Phospholipid biosynthesis</keyword>
<keyword evidence="6 10" id="KW-0443">Lipid metabolism</keyword>
<dbReference type="PANTHER" id="PTHR30309">
    <property type="entry name" value="INNER MEMBRANE PROTEIN YGIH"/>
    <property type="match status" value="1"/>
</dbReference>
<keyword evidence="7 10" id="KW-0472">Membrane</keyword>
<dbReference type="GO" id="GO:0005886">
    <property type="term" value="C:plasma membrane"/>
    <property type="evidence" value="ECO:0007669"/>
    <property type="project" value="UniProtKB-SubCell"/>
</dbReference>
<dbReference type="PANTHER" id="PTHR30309:SF0">
    <property type="entry name" value="GLYCEROL-3-PHOSPHATE ACYLTRANSFERASE-RELATED"/>
    <property type="match status" value="1"/>
</dbReference>
<evidence type="ECO:0000256" key="4">
    <source>
        <dbReference type="ARBA" id="ARBA00022692"/>
    </source>
</evidence>
<keyword evidence="2 10" id="KW-0444">Lipid biosynthesis</keyword>
<comment type="catalytic activity">
    <reaction evidence="10">
        <text>an acyl phosphate + sn-glycerol 3-phosphate = a 1-acyl-sn-glycero-3-phosphate + phosphate</text>
        <dbReference type="Rhea" id="RHEA:34075"/>
        <dbReference type="ChEBI" id="CHEBI:43474"/>
        <dbReference type="ChEBI" id="CHEBI:57597"/>
        <dbReference type="ChEBI" id="CHEBI:57970"/>
        <dbReference type="ChEBI" id="CHEBI:59918"/>
        <dbReference type="EC" id="2.3.1.275"/>
    </reaction>
</comment>
<sequence length="198" mass="21032">MKLLIAVLAGYLLGSIPPSFLAGKIVRNIDIRQYGSGNAGATNVLRVLGVKAGIAVFLADILKGVLAALIGRWMGGETGAALAGFAAIVGHNWPVFLNFRGGKGIATSFGVLLVLFPLISIILFVIGVIIIAVTRYVSLGSITAAILFPILLVMFGYDWKMVLFGVLVGGLALYRHRSNISRLIEGKENKLGERARVQ</sequence>
<dbReference type="HAMAP" id="MF_01043">
    <property type="entry name" value="PlsY"/>
    <property type="match status" value="1"/>
</dbReference>
<dbReference type="AlphaFoldDB" id="A0A1I5TDY1"/>
<dbReference type="EC" id="2.3.1.275" evidence="10"/>
<evidence type="ECO:0000256" key="9">
    <source>
        <dbReference type="ARBA" id="ARBA00023264"/>
    </source>
</evidence>
<organism evidence="11 12">
    <name type="scientific">Caldicoprobacter faecalis</name>
    <dbReference type="NCBI Taxonomy" id="937334"/>
    <lineage>
        <taxon>Bacteria</taxon>
        <taxon>Bacillati</taxon>
        <taxon>Bacillota</taxon>
        <taxon>Clostridia</taxon>
        <taxon>Caldicoprobacterales</taxon>
        <taxon>Caldicoprobacteraceae</taxon>
        <taxon>Caldicoprobacter</taxon>
    </lineage>
</organism>
<feature type="transmembrane region" description="Helical" evidence="10">
    <location>
        <begin position="111"/>
        <end position="134"/>
    </location>
</feature>
<name>A0A1I5TDY1_9FIRM</name>
<keyword evidence="11" id="KW-0012">Acyltransferase</keyword>
<evidence type="ECO:0000256" key="7">
    <source>
        <dbReference type="ARBA" id="ARBA00023136"/>
    </source>
</evidence>
<keyword evidence="4 10" id="KW-0812">Transmembrane</keyword>
<comment type="caution">
    <text evidence="10">Lacks conserved residue(s) required for the propagation of feature annotation.</text>
</comment>
<dbReference type="Pfam" id="PF02660">
    <property type="entry name" value="G3P_acyltransf"/>
    <property type="match status" value="1"/>
</dbReference>
<comment type="similarity">
    <text evidence="10">Belongs to the PlsY family.</text>
</comment>
<proteinExistence type="inferred from homology"/>
<evidence type="ECO:0000256" key="1">
    <source>
        <dbReference type="ARBA" id="ARBA00022475"/>
    </source>
</evidence>
<evidence type="ECO:0000313" key="11">
    <source>
        <dbReference type="EMBL" id="SFP81249.1"/>
    </source>
</evidence>
<evidence type="ECO:0000256" key="10">
    <source>
        <dbReference type="HAMAP-Rule" id="MF_01043"/>
    </source>
</evidence>
<dbReference type="GO" id="GO:0008654">
    <property type="term" value="P:phospholipid biosynthetic process"/>
    <property type="evidence" value="ECO:0007669"/>
    <property type="project" value="UniProtKB-UniRule"/>
</dbReference>
<evidence type="ECO:0000256" key="2">
    <source>
        <dbReference type="ARBA" id="ARBA00022516"/>
    </source>
</evidence>